<comment type="caution">
    <text evidence="2">The sequence shown here is derived from an EMBL/GenBank/DDBJ whole genome shotgun (WGS) entry which is preliminary data.</text>
</comment>
<feature type="compositionally biased region" description="Basic and acidic residues" evidence="1">
    <location>
        <begin position="170"/>
        <end position="186"/>
    </location>
</feature>
<feature type="region of interest" description="Disordered" evidence="1">
    <location>
        <begin position="1"/>
        <end position="24"/>
    </location>
</feature>
<dbReference type="EMBL" id="JAIPUX010003283">
    <property type="protein sequence ID" value="KAH0623366.1"/>
    <property type="molecule type" value="Genomic_DNA"/>
</dbReference>
<reference evidence="2 3" key="1">
    <citation type="journal article" date="2022" name="Gigascience">
        <title>A chromosome-level genome assembly and annotation of the desert horned lizard, Phrynosoma platyrhinos, provides insight into chromosomal rearrangements among reptiles.</title>
        <authorList>
            <person name="Koochekian N."/>
            <person name="Ascanio A."/>
            <person name="Farleigh K."/>
            <person name="Card D.C."/>
            <person name="Schield D.R."/>
            <person name="Castoe T.A."/>
            <person name="Jezkova T."/>
        </authorList>
    </citation>
    <scope>NUCLEOTIDE SEQUENCE [LARGE SCALE GENOMIC DNA]</scope>
    <source>
        <strain evidence="2">NK-2021</strain>
    </source>
</reference>
<organism evidence="2 3">
    <name type="scientific">Phrynosoma platyrhinos</name>
    <name type="common">Desert horned lizard</name>
    <dbReference type="NCBI Taxonomy" id="52577"/>
    <lineage>
        <taxon>Eukaryota</taxon>
        <taxon>Metazoa</taxon>
        <taxon>Chordata</taxon>
        <taxon>Craniata</taxon>
        <taxon>Vertebrata</taxon>
        <taxon>Euteleostomi</taxon>
        <taxon>Lepidosauria</taxon>
        <taxon>Squamata</taxon>
        <taxon>Bifurcata</taxon>
        <taxon>Unidentata</taxon>
        <taxon>Episquamata</taxon>
        <taxon>Toxicofera</taxon>
        <taxon>Iguania</taxon>
        <taxon>Phrynosomatidae</taxon>
        <taxon>Phrynosomatinae</taxon>
        <taxon>Phrynosoma</taxon>
    </lineage>
</organism>
<proteinExistence type="predicted"/>
<accession>A0ABQ7T157</accession>
<protein>
    <submittedName>
        <fullName evidence="2">Uncharacterized protein</fullName>
    </submittedName>
</protein>
<feature type="region of interest" description="Disordered" evidence="1">
    <location>
        <begin position="130"/>
        <end position="191"/>
    </location>
</feature>
<keyword evidence="3" id="KW-1185">Reference proteome</keyword>
<name>A0ABQ7T157_PHRPL</name>
<sequence length="341" mass="37989">MPPETWKGLPLRSAPVNSATAGQAMETANPWPSVFLSFSRHKHHRGCLKKPALAQPKSRRGWLSHYKATYTCLPAVRPRSSKRPPCTPPHPNPPPMDLQTTQRTAFMAWDPERQLQTQIKGRHHQLPWEPSRRQAPHGHCHAWPPASPPGKLPPRLVKHTSPSNQCSLGCRKEQPNLSENDPKEHPPAPVFGERQEGIAKSLQPMPAGYVTKYQSDFPPRRSFPGKAAPALPPLDNLAINRTFSTSFETVQKESFRRWDSAAYSRAKERLGRESGGDPGTKVFLLIALLSRSKCPPAERVAFPMQEASLLTCTEHKVMGHPHYVPASASQRPIPLPPSKNT</sequence>
<evidence type="ECO:0000313" key="3">
    <source>
        <dbReference type="Proteomes" id="UP000826234"/>
    </source>
</evidence>
<evidence type="ECO:0000256" key="1">
    <source>
        <dbReference type="SAM" id="MobiDB-lite"/>
    </source>
</evidence>
<evidence type="ECO:0000313" key="2">
    <source>
        <dbReference type="EMBL" id="KAH0623366.1"/>
    </source>
</evidence>
<gene>
    <name evidence="2" type="ORF">JD844_031636</name>
</gene>
<dbReference type="Proteomes" id="UP000826234">
    <property type="component" value="Unassembled WGS sequence"/>
</dbReference>